<feature type="domain" description="HTH tetR-type" evidence="3">
    <location>
        <begin position="1"/>
        <end position="61"/>
    </location>
</feature>
<dbReference type="InterPro" id="IPR050624">
    <property type="entry name" value="HTH-type_Tx_Regulator"/>
</dbReference>
<gene>
    <name evidence="4" type="ORF">HA51_25115</name>
</gene>
<dbReference type="PANTHER" id="PTHR43479:SF11">
    <property type="entry name" value="ACREF_ENVCD OPERON REPRESSOR-RELATED"/>
    <property type="match status" value="1"/>
</dbReference>
<feature type="DNA-binding region" description="H-T-H motif" evidence="2">
    <location>
        <begin position="24"/>
        <end position="43"/>
    </location>
</feature>
<dbReference type="EMBL" id="MLFR01000045">
    <property type="protein sequence ID" value="ORM65541.1"/>
    <property type="molecule type" value="Genomic_DNA"/>
</dbReference>
<dbReference type="PROSITE" id="PS50977">
    <property type="entry name" value="HTH_TETR_2"/>
    <property type="match status" value="1"/>
</dbReference>
<dbReference type="AlphaFoldDB" id="A0A1X1CMC1"/>
<dbReference type="RefSeq" id="WP_084938223.1">
    <property type="nucleotide sequence ID" value="NZ_MLFR01000045.1"/>
</dbReference>
<sequence>MNRSEQILDAAELCMRQKGFHQTSIQNISSQADVSIGLIYKYYKNKETIIEALVTRVVQRMIALLNADFEQIAHVGGITHSAQDIVPPEVEKSIVLLMEISSEATRNERIRHIMHDAWQVLKNNFIQQEQTLNPALDAHMIHTRLYVMSLVIDGMIIRRCMKQRDVPASFMPFFDAITHDVNQYNGT</sequence>
<dbReference type="InterPro" id="IPR001647">
    <property type="entry name" value="HTH_TetR"/>
</dbReference>
<dbReference type="Proteomes" id="UP000193558">
    <property type="component" value="Unassembled WGS sequence"/>
</dbReference>
<dbReference type="Pfam" id="PF00440">
    <property type="entry name" value="TetR_N"/>
    <property type="match status" value="1"/>
</dbReference>
<dbReference type="SUPFAM" id="SSF46689">
    <property type="entry name" value="Homeodomain-like"/>
    <property type="match status" value="1"/>
</dbReference>
<dbReference type="GO" id="GO:0003677">
    <property type="term" value="F:DNA binding"/>
    <property type="evidence" value="ECO:0007669"/>
    <property type="project" value="UniProtKB-UniRule"/>
</dbReference>
<evidence type="ECO:0000313" key="4">
    <source>
        <dbReference type="EMBL" id="ORM65541.1"/>
    </source>
</evidence>
<evidence type="ECO:0000313" key="5">
    <source>
        <dbReference type="Proteomes" id="UP000193558"/>
    </source>
</evidence>
<evidence type="ECO:0000259" key="3">
    <source>
        <dbReference type="PROSITE" id="PS50977"/>
    </source>
</evidence>
<proteinExistence type="predicted"/>
<keyword evidence="1 2" id="KW-0238">DNA-binding</keyword>
<dbReference type="PRINTS" id="PR00455">
    <property type="entry name" value="HTHTETR"/>
</dbReference>
<reference evidence="4 5" key="1">
    <citation type="journal article" date="2017" name="Antonie Van Leeuwenhoek">
        <title>Phylogenomic resolution of the bacterial genus Pantoea and its relationship with Erwinia and Tatumella.</title>
        <authorList>
            <person name="Palmer M."/>
            <person name="Steenkamp E.T."/>
            <person name="Coetzee M.P."/>
            <person name="Chan W.Y."/>
            <person name="van Zyl E."/>
            <person name="De Maayer P."/>
            <person name="Coutinho T.A."/>
            <person name="Blom J."/>
            <person name="Smits T.H."/>
            <person name="Duffy B."/>
            <person name="Venter S.N."/>
        </authorList>
    </citation>
    <scope>NUCLEOTIDE SEQUENCE [LARGE SCALE GENOMIC DNA]</scope>
    <source>
        <strain evidence="4 5">LMG 26275</strain>
    </source>
</reference>
<protein>
    <submittedName>
        <fullName evidence="4">TetR family transcriptional regulator</fullName>
    </submittedName>
</protein>
<dbReference type="Gene3D" id="1.10.357.10">
    <property type="entry name" value="Tetracycline Repressor, domain 2"/>
    <property type="match status" value="1"/>
</dbReference>
<evidence type="ECO:0000256" key="1">
    <source>
        <dbReference type="ARBA" id="ARBA00023125"/>
    </source>
</evidence>
<accession>A0A1X1CMC1</accession>
<name>A0A1X1CMC1_9GAMM</name>
<dbReference type="PANTHER" id="PTHR43479">
    <property type="entry name" value="ACREF/ENVCD OPERON REPRESSOR-RELATED"/>
    <property type="match status" value="1"/>
</dbReference>
<evidence type="ECO:0000256" key="2">
    <source>
        <dbReference type="PROSITE-ProRule" id="PRU00335"/>
    </source>
</evidence>
<dbReference type="InterPro" id="IPR009057">
    <property type="entry name" value="Homeodomain-like_sf"/>
</dbReference>
<comment type="caution">
    <text evidence="4">The sequence shown here is derived from an EMBL/GenBank/DDBJ whole genome shotgun (WGS) entry which is preliminary data.</text>
</comment>
<organism evidence="4 5">
    <name type="scientific">Pantoea rwandensis</name>
    <dbReference type="NCBI Taxonomy" id="1076550"/>
    <lineage>
        <taxon>Bacteria</taxon>
        <taxon>Pseudomonadati</taxon>
        <taxon>Pseudomonadota</taxon>
        <taxon>Gammaproteobacteria</taxon>
        <taxon>Enterobacterales</taxon>
        <taxon>Erwiniaceae</taxon>
        <taxon>Pantoea</taxon>
    </lineage>
</organism>
<dbReference type="STRING" id="1076550.LH22_13075"/>
<dbReference type="OrthoDB" id="5816932at2"/>